<comment type="caution">
    <text evidence="11">The sequence shown here is derived from an EMBL/GenBank/DDBJ whole genome shotgun (WGS) entry which is preliminary data.</text>
</comment>
<dbReference type="PANTHER" id="PTHR31212:SF4">
    <property type="entry name" value="ALPHA-KETOGLUTARATE-DEPENDENT DIOXYGENASE ALKB HOMOLOG 3"/>
    <property type="match status" value="1"/>
</dbReference>
<dbReference type="Proteomes" id="UP000280792">
    <property type="component" value="Unassembled WGS sequence"/>
</dbReference>
<gene>
    <name evidence="11" type="ORF">D0544_03580</name>
</gene>
<dbReference type="InterPro" id="IPR032854">
    <property type="entry name" value="ALKBH3"/>
</dbReference>
<protein>
    <submittedName>
        <fullName evidence="11">Alpha-ketoglutarate-dependent dioxygenase AlkB</fullName>
    </submittedName>
</protein>
<dbReference type="GO" id="GO:0140097">
    <property type="term" value="F:catalytic activity, acting on DNA"/>
    <property type="evidence" value="ECO:0007669"/>
    <property type="project" value="UniProtKB-ARBA"/>
</dbReference>
<evidence type="ECO:0000256" key="4">
    <source>
        <dbReference type="ARBA" id="ARBA00022842"/>
    </source>
</evidence>
<evidence type="ECO:0000313" key="12">
    <source>
        <dbReference type="Proteomes" id="UP000280792"/>
    </source>
</evidence>
<dbReference type="PANTHER" id="PTHR31212">
    <property type="entry name" value="ALPHA-KETOGLUTARATE-DEPENDENT DIOXYGENASE ALKB HOMOLOG 3"/>
    <property type="match status" value="1"/>
</dbReference>
<dbReference type="InterPro" id="IPR027450">
    <property type="entry name" value="AlkB-like"/>
</dbReference>
<name>A0A3P3VPB8_9GAMM</name>
<evidence type="ECO:0000256" key="8">
    <source>
        <dbReference type="ARBA" id="ARBA00023204"/>
    </source>
</evidence>
<evidence type="ECO:0000256" key="7">
    <source>
        <dbReference type="ARBA" id="ARBA00023004"/>
    </source>
</evidence>
<evidence type="ECO:0000313" key="11">
    <source>
        <dbReference type="EMBL" id="RRJ84207.1"/>
    </source>
</evidence>
<keyword evidence="3" id="KW-0227">DNA damage</keyword>
<dbReference type="GO" id="GO:0006307">
    <property type="term" value="P:DNA alkylation repair"/>
    <property type="evidence" value="ECO:0007669"/>
    <property type="project" value="InterPro"/>
</dbReference>
<dbReference type="GO" id="GO:0016787">
    <property type="term" value="F:hydrolase activity"/>
    <property type="evidence" value="ECO:0007669"/>
    <property type="project" value="UniProtKB-ARBA"/>
</dbReference>
<reference evidence="11 12" key="1">
    <citation type="submission" date="2018-08" db="EMBL/GenBank/DDBJ databases">
        <authorList>
            <person name="Khan S.A."/>
        </authorList>
    </citation>
    <scope>NUCLEOTIDE SEQUENCE [LARGE SCALE GENOMIC DNA]</scope>
    <source>
        <strain evidence="11 12">GTF-13</strain>
    </source>
</reference>
<feature type="domain" description="Fe2OG dioxygenase" evidence="10">
    <location>
        <begin position="128"/>
        <end position="226"/>
    </location>
</feature>
<comment type="cofactor">
    <cofactor evidence="1">
        <name>Fe(2+)</name>
        <dbReference type="ChEBI" id="CHEBI:29033"/>
    </cofactor>
</comment>
<dbReference type="GO" id="GO:0046872">
    <property type="term" value="F:metal ion binding"/>
    <property type="evidence" value="ECO:0007669"/>
    <property type="project" value="UniProtKB-KW"/>
</dbReference>
<keyword evidence="6" id="KW-0560">Oxidoreductase</keyword>
<keyword evidence="2" id="KW-0479">Metal-binding</keyword>
<evidence type="ECO:0000256" key="3">
    <source>
        <dbReference type="ARBA" id="ARBA00022763"/>
    </source>
</evidence>
<keyword evidence="5 11" id="KW-0223">Dioxygenase</keyword>
<dbReference type="PROSITE" id="PS51471">
    <property type="entry name" value="FE2OG_OXY"/>
    <property type="match status" value="1"/>
</dbReference>
<keyword evidence="8" id="KW-0234">DNA repair</keyword>
<dbReference type="SUPFAM" id="SSF51197">
    <property type="entry name" value="Clavaminate synthase-like"/>
    <property type="match status" value="1"/>
</dbReference>
<dbReference type="GO" id="GO:0032451">
    <property type="term" value="F:demethylase activity"/>
    <property type="evidence" value="ECO:0007669"/>
    <property type="project" value="UniProtKB-ARBA"/>
</dbReference>
<dbReference type="AlphaFoldDB" id="A0A3P3VPB8"/>
<evidence type="ECO:0000256" key="5">
    <source>
        <dbReference type="ARBA" id="ARBA00022964"/>
    </source>
</evidence>
<dbReference type="Pfam" id="PF13532">
    <property type="entry name" value="2OG-FeII_Oxy_2"/>
    <property type="match status" value="1"/>
</dbReference>
<evidence type="ECO:0000256" key="1">
    <source>
        <dbReference type="ARBA" id="ARBA00001954"/>
    </source>
</evidence>
<keyword evidence="12" id="KW-1185">Reference proteome</keyword>
<dbReference type="GO" id="GO:0051213">
    <property type="term" value="F:dioxygenase activity"/>
    <property type="evidence" value="ECO:0007669"/>
    <property type="project" value="UniProtKB-KW"/>
</dbReference>
<evidence type="ECO:0000256" key="9">
    <source>
        <dbReference type="SAM" id="MobiDB-lite"/>
    </source>
</evidence>
<dbReference type="GO" id="GO:0016705">
    <property type="term" value="F:oxidoreductase activity, acting on paired donors, with incorporation or reduction of molecular oxygen"/>
    <property type="evidence" value="ECO:0007669"/>
    <property type="project" value="UniProtKB-ARBA"/>
</dbReference>
<dbReference type="Gene3D" id="2.60.120.590">
    <property type="entry name" value="Alpha-ketoglutarate-dependent dioxygenase AlkB-like"/>
    <property type="match status" value="1"/>
</dbReference>
<feature type="region of interest" description="Disordered" evidence="9">
    <location>
        <begin position="1"/>
        <end position="21"/>
    </location>
</feature>
<proteinExistence type="predicted"/>
<dbReference type="InterPro" id="IPR037151">
    <property type="entry name" value="AlkB-like_sf"/>
</dbReference>
<dbReference type="FunFam" id="2.60.120.590:FF:000004">
    <property type="entry name" value="DNA oxidative demethylase ALKBH2"/>
    <property type="match status" value="1"/>
</dbReference>
<evidence type="ECO:0000256" key="6">
    <source>
        <dbReference type="ARBA" id="ARBA00023002"/>
    </source>
</evidence>
<evidence type="ECO:0000256" key="2">
    <source>
        <dbReference type="ARBA" id="ARBA00022723"/>
    </source>
</evidence>
<sequence>MRHRLGWKGEGDRPSGRRSVKVTKKEAGKRVVCNSQGYPLSVMDGELYWYPDFIDPVSASALYRQLEKEVIWRQDYLRMGARQVAIPRLQAWYGEQGYRYSGLYLEPQPWLAAHRQLLALLEEQLGLSFNSVLMNLYRDGNDSVGWHADDEPELGINPCIASLSLGATRRFHLRHREHTEQRLSLELGHGALLVMSGPMQHHWRHQIPKTRRPVGPRINLTFRSINPPEG</sequence>
<dbReference type="InterPro" id="IPR005123">
    <property type="entry name" value="Oxoglu/Fe-dep_dioxygenase_dom"/>
</dbReference>
<keyword evidence="7" id="KW-0408">Iron</keyword>
<organism evidence="11 12">
    <name type="scientific">Aestuariirhabdus litorea</name>
    <dbReference type="NCBI Taxonomy" id="2528527"/>
    <lineage>
        <taxon>Bacteria</taxon>
        <taxon>Pseudomonadati</taxon>
        <taxon>Pseudomonadota</taxon>
        <taxon>Gammaproteobacteria</taxon>
        <taxon>Oceanospirillales</taxon>
        <taxon>Aestuariirhabdaceae</taxon>
        <taxon>Aestuariirhabdus</taxon>
    </lineage>
</organism>
<reference evidence="11 12" key="2">
    <citation type="submission" date="2018-12" db="EMBL/GenBank/DDBJ databases">
        <title>Simiduia agarivorans gen. nov., sp. nov., a marine, agarolytic bacterium isolated from shallow coastal water from Keelung, Taiwan.</title>
        <authorList>
            <person name="Shieh W.Y."/>
        </authorList>
    </citation>
    <scope>NUCLEOTIDE SEQUENCE [LARGE SCALE GENOMIC DNA]</scope>
    <source>
        <strain evidence="11 12">GTF-13</strain>
    </source>
</reference>
<dbReference type="EMBL" id="QWEZ01000001">
    <property type="protein sequence ID" value="RRJ84207.1"/>
    <property type="molecule type" value="Genomic_DNA"/>
</dbReference>
<accession>A0A3P3VPB8</accession>
<keyword evidence="4" id="KW-0460">Magnesium</keyword>
<evidence type="ECO:0000259" key="10">
    <source>
        <dbReference type="PROSITE" id="PS51471"/>
    </source>
</evidence>